<dbReference type="EMBL" id="FWFU01000002">
    <property type="protein sequence ID" value="SLN36135.1"/>
    <property type="molecule type" value="Genomic_DNA"/>
</dbReference>
<evidence type="ECO:0008006" key="3">
    <source>
        <dbReference type="Google" id="ProtNLM"/>
    </source>
</evidence>
<protein>
    <recommendedName>
        <fullName evidence="3">Methyltransferase domain protein</fullName>
    </recommendedName>
</protein>
<dbReference type="AlphaFoldDB" id="A0A1X6Z0B3"/>
<proteinExistence type="predicted"/>
<keyword evidence="2" id="KW-1185">Reference proteome</keyword>
<accession>A0A1X6Z0B3</accession>
<evidence type="ECO:0000313" key="2">
    <source>
        <dbReference type="Proteomes" id="UP000193207"/>
    </source>
</evidence>
<sequence>MFSRGDLLNLILQRSEVLYDIPRPGRLIQAWMRGNSAPLEAQVDRLGPEIAQRAFSVIETEFEAMRPVLDRLAPKRIADIGCGYGLVDLLFHRATGADMVLIDTEENDHRHFGFQPEGAAYADLAKARAFLEANGVGSAAITTLNPHKDSLSDLRKVNLAVSLLSCGFHFPVATYSAFFEEQVTKTGAVILTLRERFDELAELARLGRITILDNSRPKSSLVLMDKR</sequence>
<name>A0A1X6Z0B3_9RHOB</name>
<dbReference type="Gene3D" id="3.40.50.150">
    <property type="entry name" value="Vaccinia Virus protein VP39"/>
    <property type="match status" value="1"/>
</dbReference>
<dbReference type="SUPFAM" id="SSF53335">
    <property type="entry name" value="S-adenosyl-L-methionine-dependent methyltransferases"/>
    <property type="match status" value="1"/>
</dbReference>
<dbReference type="Proteomes" id="UP000193207">
    <property type="component" value="Unassembled WGS sequence"/>
</dbReference>
<organism evidence="1 2">
    <name type="scientific">Roseovarius halotolerans</name>
    <dbReference type="NCBI Taxonomy" id="505353"/>
    <lineage>
        <taxon>Bacteria</taxon>
        <taxon>Pseudomonadati</taxon>
        <taxon>Pseudomonadota</taxon>
        <taxon>Alphaproteobacteria</taxon>
        <taxon>Rhodobacterales</taxon>
        <taxon>Roseobacteraceae</taxon>
        <taxon>Roseovarius</taxon>
    </lineage>
</organism>
<evidence type="ECO:0000313" key="1">
    <source>
        <dbReference type="EMBL" id="SLN36135.1"/>
    </source>
</evidence>
<dbReference type="InterPro" id="IPR029063">
    <property type="entry name" value="SAM-dependent_MTases_sf"/>
</dbReference>
<reference evidence="1 2" key="1">
    <citation type="submission" date="2017-03" db="EMBL/GenBank/DDBJ databases">
        <authorList>
            <person name="Afonso C.L."/>
            <person name="Miller P.J."/>
            <person name="Scott M.A."/>
            <person name="Spackman E."/>
            <person name="Goraichik I."/>
            <person name="Dimitrov K.M."/>
            <person name="Suarez D.L."/>
            <person name="Swayne D.E."/>
        </authorList>
    </citation>
    <scope>NUCLEOTIDE SEQUENCE [LARGE SCALE GENOMIC DNA]</scope>
    <source>
        <strain evidence="1 2">CECT 8110</strain>
    </source>
</reference>
<gene>
    <name evidence="1" type="ORF">ROH8110_01840</name>
</gene>